<dbReference type="EMBL" id="APVH01000013">
    <property type="protein sequence ID" value="EPX83894.1"/>
    <property type="molecule type" value="Genomic_DNA"/>
</dbReference>
<gene>
    <name evidence="2" type="ORF">Salmuc_01669</name>
</gene>
<comment type="caution">
    <text evidence="2">The sequence shown here is derived from an EMBL/GenBank/DDBJ whole genome shotgun (WGS) entry which is preliminary data.</text>
</comment>
<feature type="region of interest" description="Disordered" evidence="1">
    <location>
        <begin position="1"/>
        <end position="23"/>
    </location>
</feature>
<evidence type="ECO:0000313" key="3">
    <source>
        <dbReference type="Proteomes" id="UP000015347"/>
    </source>
</evidence>
<dbReference type="STRING" id="1123237.Salmuc_01669"/>
<keyword evidence="3" id="KW-1185">Reference proteome</keyword>
<feature type="compositionally biased region" description="Basic and acidic residues" evidence="1">
    <location>
        <begin position="1"/>
        <end position="21"/>
    </location>
</feature>
<dbReference type="HOGENOM" id="CLU_2304032_0_0_5"/>
<evidence type="ECO:0000313" key="2">
    <source>
        <dbReference type="EMBL" id="EPX83894.1"/>
    </source>
</evidence>
<evidence type="ECO:0000256" key="1">
    <source>
        <dbReference type="SAM" id="MobiDB-lite"/>
    </source>
</evidence>
<proteinExistence type="predicted"/>
<name>S9SCC7_9RHOB</name>
<protein>
    <submittedName>
        <fullName evidence="2">Uncharacterized protein</fullName>
    </submittedName>
</protein>
<dbReference type="Proteomes" id="UP000015347">
    <property type="component" value="Unassembled WGS sequence"/>
</dbReference>
<accession>S9SCC7</accession>
<dbReference type="RefSeq" id="WP_020038342.1">
    <property type="nucleotide sequence ID" value="NZ_KE557274.1"/>
</dbReference>
<reference evidence="3" key="1">
    <citation type="journal article" date="2014" name="Stand. Genomic Sci.">
        <title>Genome sequence of the exopolysaccharide-producing Salipiger mucosus type strain (DSM 16094(T)), a moderately halophilic member of the Roseobacter clade.</title>
        <authorList>
            <person name="Riedel T."/>
            <person name="Spring S."/>
            <person name="Fiebig A."/>
            <person name="Petersen J."/>
            <person name="Kyrpides N.C."/>
            <person name="Goker M."/>
            <person name="Klenk H.P."/>
        </authorList>
    </citation>
    <scope>NUCLEOTIDE SEQUENCE [LARGE SCALE GENOMIC DNA]</scope>
    <source>
        <strain evidence="3">DSM 16094</strain>
    </source>
</reference>
<dbReference type="AlphaFoldDB" id="S9SCC7"/>
<organism evidence="2 3">
    <name type="scientific">Salipiger mucosus DSM 16094</name>
    <dbReference type="NCBI Taxonomy" id="1123237"/>
    <lineage>
        <taxon>Bacteria</taxon>
        <taxon>Pseudomonadati</taxon>
        <taxon>Pseudomonadota</taxon>
        <taxon>Alphaproteobacteria</taxon>
        <taxon>Rhodobacterales</taxon>
        <taxon>Roseobacteraceae</taxon>
        <taxon>Salipiger</taxon>
    </lineage>
</organism>
<sequence length="100" mass="11568">MTTEARLRLEDHQPDEARDSRAPASIDAKLSLKDDAVELHTDDGRSVWIELENDHVRVHTYNRSHEAPMNLTIPVEGEIEVDDHDYNQELSSDRHDTPLW</sequence>